<gene>
    <name evidence="2" type="ORF">V5799_022314</name>
</gene>
<proteinExistence type="predicted"/>
<evidence type="ECO:0000256" key="1">
    <source>
        <dbReference type="SAM" id="MobiDB-lite"/>
    </source>
</evidence>
<protein>
    <submittedName>
        <fullName evidence="2">Uncharacterized protein</fullName>
    </submittedName>
</protein>
<keyword evidence="3" id="KW-1185">Reference proteome</keyword>
<reference evidence="2 3" key="1">
    <citation type="journal article" date="2023" name="Arcadia Sci">
        <title>De novo assembly of a long-read Amblyomma americanum tick genome.</title>
        <authorList>
            <person name="Chou S."/>
            <person name="Poskanzer K.E."/>
            <person name="Rollins M."/>
            <person name="Thuy-Boun P.S."/>
        </authorList>
    </citation>
    <scope>NUCLEOTIDE SEQUENCE [LARGE SCALE GENOMIC DNA]</scope>
    <source>
        <strain evidence="2">F_SG_1</strain>
        <tissue evidence="2">Salivary glands</tissue>
    </source>
</reference>
<accession>A0AAQ4FN54</accession>
<organism evidence="2 3">
    <name type="scientific">Amblyomma americanum</name>
    <name type="common">Lone star tick</name>
    <dbReference type="NCBI Taxonomy" id="6943"/>
    <lineage>
        <taxon>Eukaryota</taxon>
        <taxon>Metazoa</taxon>
        <taxon>Ecdysozoa</taxon>
        <taxon>Arthropoda</taxon>
        <taxon>Chelicerata</taxon>
        <taxon>Arachnida</taxon>
        <taxon>Acari</taxon>
        <taxon>Parasitiformes</taxon>
        <taxon>Ixodida</taxon>
        <taxon>Ixodoidea</taxon>
        <taxon>Ixodidae</taxon>
        <taxon>Amblyomminae</taxon>
        <taxon>Amblyomma</taxon>
    </lineage>
</organism>
<dbReference type="Proteomes" id="UP001321473">
    <property type="component" value="Unassembled WGS sequence"/>
</dbReference>
<dbReference type="AlphaFoldDB" id="A0AAQ4FN54"/>
<evidence type="ECO:0000313" key="3">
    <source>
        <dbReference type="Proteomes" id="UP001321473"/>
    </source>
</evidence>
<evidence type="ECO:0000313" key="2">
    <source>
        <dbReference type="EMBL" id="KAK8787902.1"/>
    </source>
</evidence>
<comment type="caution">
    <text evidence="2">The sequence shown here is derived from an EMBL/GenBank/DDBJ whole genome shotgun (WGS) entry which is preliminary data.</text>
</comment>
<feature type="region of interest" description="Disordered" evidence="1">
    <location>
        <begin position="34"/>
        <end position="66"/>
    </location>
</feature>
<dbReference type="EMBL" id="JARKHS020001293">
    <property type="protein sequence ID" value="KAK8787902.1"/>
    <property type="molecule type" value="Genomic_DNA"/>
</dbReference>
<sequence length="145" mass="16002">MPSSRGCELRLPPRLLLKLPVEERRLLPSTVRLMHSSPPTAMERPGAAAQRAPAAMPSSRGRELGLPPRLIRRLPAGERWLLQSPVRLMYCSEPTAMEGARAAAQRSPAVPSSRGCVLGLPPRLLRKLPAGERWVSRVLHKSQLQ</sequence>
<name>A0AAQ4FN54_AMBAM</name>
<feature type="compositionally biased region" description="Low complexity" evidence="1">
    <location>
        <begin position="44"/>
        <end position="66"/>
    </location>
</feature>